<sequence>MKKAIVTGGCGHIGTYLVPMLVNAGYEVVSITRGLSRPYEYDPAWEKAIAVQMDRDKEPDFAAKIAAMEPDVVVDLINFDLKDTKAMAEALKGTSCSHYLFCSSCWAHGRAEVLPFDPDDSGKEPLDEYGRQKFASEMYLKELFAREGFPATIIMPGQISGPGWTIMNPWANKTVLPFQKIADGKEILLPNFGMETLHHVHGYDVAQCFFQAITHREQALGESFDAVSGGSITLYGYAKLMYDFFHQEPKIGFLPWKEWCDYVGDPKECEDTWYHISRSGFFTLEKEKRLLDYHPKYTNVETIRIAVQSYVDRGLIRVKGTAD</sequence>
<evidence type="ECO:0000313" key="8">
    <source>
        <dbReference type="Proteomes" id="UP000823891"/>
    </source>
</evidence>
<gene>
    <name evidence="7" type="ORF">H9761_05515</name>
</gene>
<dbReference type="Pfam" id="PF01370">
    <property type="entry name" value="Epimerase"/>
    <property type="match status" value="1"/>
</dbReference>
<evidence type="ECO:0000256" key="2">
    <source>
        <dbReference type="ARBA" id="ARBA00007637"/>
    </source>
</evidence>
<evidence type="ECO:0000313" key="7">
    <source>
        <dbReference type="EMBL" id="HJC23148.1"/>
    </source>
</evidence>
<dbReference type="EMBL" id="DWWS01000021">
    <property type="protein sequence ID" value="HJC23148.1"/>
    <property type="molecule type" value="Genomic_DNA"/>
</dbReference>
<dbReference type="PANTHER" id="PTHR43725">
    <property type="entry name" value="UDP-GLUCOSE 4-EPIMERASE"/>
    <property type="match status" value="1"/>
</dbReference>
<dbReference type="Proteomes" id="UP000823891">
    <property type="component" value="Unassembled WGS sequence"/>
</dbReference>
<name>A0A9D2NDJ7_9FIRM</name>
<evidence type="ECO:0000256" key="4">
    <source>
        <dbReference type="ARBA" id="ARBA00031367"/>
    </source>
</evidence>
<dbReference type="Gene3D" id="3.40.50.720">
    <property type="entry name" value="NAD(P)-binding Rossmann-like Domain"/>
    <property type="match status" value="1"/>
</dbReference>
<dbReference type="SUPFAM" id="SSF51735">
    <property type="entry name" value="NAD(P)-binding Rossmann-fold domains"/>
    <property type="match status" value="1"/>
</dbReference>
<protein>
    <recommendedName>
        <fullName evidence="3">UDP-glucose 4-epimerase</fullName>
    </recommendedName>
    <alternativeName>
        <fullName evidence="5">Galactowaldenase</fullName>
    </alternativeName>
    <alternativeName>
        <fullName evidence="4">UDP-galactose 4-epimerase</fullName>
    </alternativeName>
</protein>
<comment type="caution">
    <text evidence="7">The sequence shown here is derived from an EMBL/GenBank/DDBJ whole genome shotgun (WGS) entry which is preliminary data.</text>
</comment>
<reference evidence="7" key="1">
    <citation type="journal article" date="2021" name="PeerJ">
        <title>Extensive microbial diversity within the chicken gut microbiome revealed by metagenomics and culture.</title>
        <authorList>
            <person name="Gilroy R."/>
            <person name="Ravi A."/>
            <person name="Getino M."/>
            <person name="Pursley I."/>
            <person name="Horton D.L."/>
            <person name="Alikhan N.F."/>
            <person name="Baker D."/>
            <person name="Gharbi K."/>
            <person name="Hall N."/>
            <person name="Watson M."/>
            <person name="Adriaenssens E.M."/>
            <person name="Foster-Nyarko E."/>
            <person name="Jarju S."/>
            <person name="Secka A."/>
            <person name="Antonio M."/>
            <person name="Oren A."/>
            <person name="Chaudhuri R.R."/>
            <person name="La Ragione R."/>
            <person name="Hildebrand F."/>
            <person name="Pallen M.J."/>
        </authorList>
    </citation>
    <scope>NUCLEOTIDE SEQUENCE</scope>
    <source>
        <strain evidence="7">USAMLcec2-132</strain>
    </source>
</reference>
<dbReference type="InterPro" id="IPR036291">
    <property type="entry name" value="NAD(P)-bd_dom_sf"/>
</dbReference>
<proteinExistence type="inferred from homology"/>
<evidence type="ECO:0000256" key="3">
    <source>
        <dbReference type="ARBA" id="ARBA00018569"/>
    </source>
</evidence>
<evidence type="ECO:0000256" key="5">
    <source>
        <dbReference type="ARBA" id="ARBA00033067"/>
    </source>
</evidence>
<feature type="domain" description="NAD-dependent epimerase/dehydratase" evidence="6">
    <location>
        <begin position="5"/>
        <end position="218"/>
    </location>
</feature>
<comment type="similarity">
    <text evidence="2">Belongs to the NAD(P)-dependent epimerase/dehydratase family.</text>
</comment>
<evidence type="ECO:0000256" key="1">
    <source>
        <dbReference type="ARBA" id="ARBA00004947"/>
    </source>
</evidence>
<accession>A0A9D2NDJ7</accession>
<dbReference type="InterPro" id="IPR001509">
    <property type="entry name" value="Epimerase_deHydtase"/>
</dbReference>
<reference evidence="7" key="2">
    <citation type="submission" date="2021-04" db="EMBL/GenBank/DDBJ databases">
        <authorList>
            <person name="Gilroy R."/>
        </authorList>
    </citation>
    <scope>NUCLEOTIDE SEQUENCE</scope>
    <source>
        <strain evidence="7">USAMLcec2-132</strain>
    </source>
</reference>
<comment type="pathway">
    <text evidence="1">Carbohydrate metabolism; galactose metabolism.</text>
</comment>
<dbReference type="AlphaFoldDB" id="A0A9D2NDJ7"/>
<evidence type="ECO:0000259" key="6">
    <source>
        <dbReference type="Pfam" id="PF01370"/>
    </source>
</evidence>
<organism evidence="7 8">
    <name type="scientific">Candidatus Eisenbergiella merdavium</name>
    <dbReference type="NCBI Taxonomy" id="2838551"/>
    <lineage>
        <taxon>Bacteria</taxon>
        <taxon>Bacillati</taxon>
        <taxon>Bacillota</taxon>
        <taxon>Clostridia</taxon>
        <taxon>Lachnospirales</taxon>
        <taxon>Lachnospiraceae</taxon>
        <taxon>Eisenbergiella</taxon>
    </lineage>
</organism>